<dbReference type="AlphaFoldDB" id="A0A2J0Z1G1"/>
<gene>
    <name evidence="1" type="ORF">CEJ86_14780</name>
</gene>
<reference evidence="1 2" key="1">
    <citation type="submission" date="2017-06" db="EMBL/GenBank/DDBJ databases">
        <title>Ensifer strains isolated from leguminous trees and herbs display diverse denitrification phenotypes with some acting as strong N2O sinks.</title>
        <authorList>
            <person name="Woliy K."/>
            <person name="Mania D."/>
            <person name="Bakken L.R."/>
            <person name="Frostegard A."/>
        </authorList>
    </citation>
    <scope>NUCLEOTIDE SEQUENCE [LARGE SCALE GENOMIC DNA]</scope>
    <source>
        <strain evidence="1 2">AC50a</strain>
    </source>
</reference>
<protein>
    <submittedName>
        <fullName evidence="1">Uncharacterized protein</fullName>
    </submittedName>
</protein>
<dbReference type="Proteomes" id="UP000231987">
    <property type="component" value="Unassembled WGS sequence"/>
</dbReference>
<sequence>MFVRSRLWSDFTAQPGRTKVNIHVDGPVQGEPIVLTDESVLRALFSRQLTFDVAVNQGLLQILQDGRTHALLQAAIDSGSL</sequence>
<dbReference type="EMBL" id="NJGD01000006">
    <property type="protein sequence ID" value="PJR14335.1"/>
    <property type="molecule type" value="Genomic_DNA"/>
</dbReference>
<accession>A0A2J0Z1G1</accession>
<proteinExistence type="predicted"/>
<organism evidence="1 2">
    <name type="scientific">Rhizobium meliloti</name>
    <name type="common">Ensifer meliloti</name>
    <name type="synonym">Sinorhizobium meliloti</name>
    <dbReference type="NCBI Taxonomy" id="382"/>
    <lineage>
        <taxon>Bacteria</taxon>
        <taxon>Pseudomonadati</taxon>
        <taxon>Pseudomonadota</taxon>
        <taxon>Alphaproteobacteria</taxon>
        <taxon>Hyphomicrobiales</taxon>
        <taxon>Rhizobiaceae</taxon>
        <taxon>Sinorhizobium/Ensifer group</taxon>
        <taxon>Sinorhizobium</taxon>
    </lineage>
</organism>
<evidence type="ECO:0000313" key="2">
    <source>
        <dbReference type="Proteomes" id="UP000231987"/>
    </source>
</evidence>
<name>A0A2J0Z1G1_RHIML</name>
<comment type="caution">
    <text evidence="1">The sequence shown here is derived from an EMBL/GenBank/DDBJ whole genome shotgun (WGS) entry which is preliminary data.</text>
</comment>
<evidence type="ECO:0000313" key="1">
    <source>
        <dbReference type="EMBL" id="PJR14335.1"/>
    </source>
</evidence>